<comment type="caution">
    <text evidence="2">The sequence shown here is derived from an EMBL/GenBank/DDBJ whole genome shotgun (WGS) entry which is preliminary data.</text>
</comment>
<evidence type="ECO:0000259" key="1">
    <source>
        <dbReference type="Pfam" id="PF03235"/>
    </source>
</evidence>
<dbReference type="RefSeq" id="WP_214590354.1">
    <property type="nucleotide sequence ID" value="NZ_JAUHGV010000031.1"/>
</dbReference>
<reference evidence="2" key="1">
    <citation type="submission" date="2023-06" db="EMBL/GenBank/DDBJ databases">
        <title>Two Chryseobacterium gambrini strains from China.</title>
        <authorList>
            <person name="Zeng J."/>
            <person name="Wu Y."/>
        </authorList>
    </citation>
    <scope>NUCLEOTIDE SEQUENCE</scope>
    <source>
        <strain evidence="2">SQ219</strain>
    </source>
</reference>
<dbReference type="Pfam" id="PF03235">
    <property type="entry name" value="GmrSD_N"/>
    <property type="match status" value="1"/>
</dbReference>
<dbReference type="EMBL" id="JAUHGV010000031">
    <property type="protein sequence ID" value="MDN4014573.1"/>
    <property type="molecule type" value="Genomic_DNA"/>
</dbReference>
<proteinExistence type="predicted"/>
<sequence>MANLIYSTREVFTTFLKDRFYKIPEYQRGYKWNEKQIVQLINDINGFDAEDENLFYCLQNITLYPSTEDKNILHIVDGQQRLTTTYLLFCYLGFQEYLVDKFSYAVRESSNNFIQRIQRENKTFVDHILSTSNFDDFCLQEKEEDYDHQDIFYMYSAIRTFDTTIQSLKINVEVFKEKFANNVKFIVNEIHSNIKEQELFMNLNTGKVPLDGADLVRAIIITRVAKEEMGSFKEDSIKDIVRLNEKRTRIGWELDQLNQWWSQENVKNYFTPFVKIELDNQETIEFNEEINPINILYKLWAATQLKTDEKLRLKLFENTTISSLELYQELVSLNRTLNDWFSDREIYHYFGFIANNQRSFNFRKYYKLWNSKDITRDGFINDLKKDIQQLVLGSEDKKDSGYRYWSEQILNFDGKHKTNWYERDELERFLILLDIIEISGNDSIPFLSPKHFRKYKEDKEHIYPCTPKNIKELEKSTNDYNSIVQYLTDINLNIEELFPFNEKFWKKRSELEKEEILKDLELKIHELTPINAIGNLVLLHYSINRGFGNNYYIDKRASVVNNVHNGEYVRQHTLNVFVKARIDARNLNDWSFNDIILNCEAIEAKIRLFFGLKDIKNEESAA</sequence>
<dbReference type="Proteomes" id="UP001225933">
    <property type="component" value="Unassembled WGS sequence"/>
</dbReference>
<evidence type="ECO:0000313" key="3">
    <source>
        <dbReference type="Proteomes" id="UP001225933"/>
    </source>
</evidence>
<feature type="domain" description="GmrSD restriction endonucleases N-terminal" evidence="1">
    <location>
        <begin position="16"/>
        <end position="220"/>
    </location>
</feature>
<organism evidence="2 3">
    <name type="scientific">Chryseobacterium gambrini</name>
    <dbReference type="NCBI Taxonomy" id="373672"/>
    <lineage>
        <taxon>Bacteria</taxon>
        <taxon>Pseudomonadati</taxon>
        <taxon>Bacteroidota</taxon>
        <taxon>Flavobacteriia</taxon>
        <taxon>Flavobacteriales</taxon>
        <taxon>Weeksellaceae</taxon>
        <taxon>Chryseobacterium group</taxon>
        <taxon>Chryseobacterium</taxon>
    </lineage>
</organism>
<accession>A0AAJ1RAR5</accession>
<evidence type="ECO:0000313" key="2">
    <source>
        <dbReference type="EMBL" id="MDN4014573.1"/>
    </source>
</evidence>
<gene>
    <name evidence="2" type="ORF">QX233_19035</name>
</gene>
<protein>
    <submittedName>
        <fullName evidence="2">DUF262 domain-containing protein</fullName>
    </submittedName>
</protein>
<name>A0AAJ1RAR5_9FLAO</name>
<dbReference type="PANTHER" id="PTHR35149">
    <property type="entry name" value="SLL5132 PROTEIN"/>
    <property type="match status" value="1"/>
</dbReference>
<dbReference type="InterPro" id="IPR004919">
    <property type="entry name" value="GmrSD_N"/>
</dbReference>
<dbReference type="AlphaFoldDB" id="A0AAJ1RAR5"/>
<dbReference type="PANTHER" id="PTHR35149:SF1">
    <property type="entry name" value="DUF5655 DOMAIN-CONTAINING PROTEIN"/>
    <property type="match status" value="1"/>
</dbReference>